<sequence length="65" mass="7009">MPPWPSAPFQITAPNQNGNQNTSSGKKGVEMNQMRGKATNTRQQPLLLLLEADDGGVGFVGISRR</sequence>
<evidence type="ECO:0000313" key="2">
    <source>
        <dbReference type="EMBL" id="EFE73834.2"/>
    </source>
</evidence>
<feature type="region of interest" description="Disordered" evidence="1">
    <location>
        <begin position="1"/>
        <end position="40"/>
    </location>
</feature>
<dbReference type="EMBL" id="DS999644">
    <property type="protein sequence ID" value="EFE73834.2"/>
    <property type="molecule type" value="Genomic_DNA"/>
</dbReference>
<name>D6ARD2_STRFL</name>
<feature type="compositionally biased region" description="Polar residues" evidence="1">
    <location>
        <begin position="12"/>
        <end position="25"/>
    </location>
</feature>
<evidence type="ECO:0000256" key="1">
    <source>
        <dbReference type="SAM" id="MobiDB-lite"/>
    </source>
</evidence>
<evidence type="ECO:0000313" key="3">
    <source>
        <dbReference type="Proteomes" id="UP000003986"/>
    </source>
</evidence>
<protein>
    <submittedName>
        <fullName evidence="2">Predicted protein</fullName>
    </submittedName>
</protein>
<proteinExistence type="predicted"/>
<dbReference type="AlphaFoldDB" id="D6ARD2"/>
<accession>D6ARD2</accession>
<reference evidence="3" key="1">
    <citation type="submission" date="2008-10" db="EMBL/GenBank/DDBJ databases">
        <authorList>
            <person name="Molnar K."/>
        </authorList>
    </citation>
    <scope>NUCLEOTIDE SEQUENCE [LARGE SCALE GENOMIC DNA]</scope>
    <source>
        <strain evidence="3">NRRL 15998</strain>
    </source>
</reference>
<gene>
    <name evidence="2" type="ORF">SSGG_01200</name>
</gene>
<organism evidence="2 3">
    <name type="scientific">Streptomyces filamentosus NRRL 15998</name>
    <dbReference type="NCBI Taxonomy" id="457431"/>
    <lineage>
        <taxon>Bacteria</taxon>
        <taxon>Bacillati</taxon>
        <taxon>Actinomycetota</taxon>
        <taxon>Actinomycetes</taxon>
        <taxon>Kitasatosporales</taxon>
        <taxon>Streptomycetaceae</taxon>
        <taxon>Streptomyces</taxon>
    </lineage>
</organism>
<reference evidence="3" key="2">
    <citation type="submission" date="2008-12" db="EMBL/GenBank/DDBJ databases">
        <title>Annotation of Streptomyces roseosporus strain NRRL 15998.</title>
        <authorList>
            <consortium name="The Broad Institute Genome Sequencing Platform"/>
            <consortium name="Broad Institute Microbial Sequencing Center"/>
            <person name="Fischbach M."/>
            <person name="Ward D."/>
            <person name="Young S."/>
            <person name="Kodira C.D."/>
            <person name="Zeng Q."/>
            <person name="Koehrsen M."/>
            <person name="Godfrey P."/>
            <person name="Alvarado L."/>
            <person name="Berlin A.M."/>
            <person name="Borenstein D."/>
            <person name="Chen Z."/>
            <person name="Engels R."/>
            <person name="Freedman E."/>
            <person name="Gellesch M."/>
            <person name="Goldberg J."/>
            <person name="Griggs A."/>
            <person name="Gujja S."/>
            <person name="Heiman D.I."/>
            <person name="Hepburn T.A."/>
            <person name="Howarth C."/>
            <person name="Jen D."/>
            <person name="Larson L."/>
            <person name="Lewis B."/>
            <person name="Mehta T."/>
            <person name="Park D."/>
            <person name="Pearson M."/>
            <person name="Roberts A."/>
            <person name="Saif S."/>
            <person name="Shea T.D."/>
            <person name="Shenoy N."/>
            <person name="Sisk P."/>
            <person name="Stolte C."/>
            <person name="Sykes S.N."/>
            <person name="Walk T."/>
            <person name="White J."/>
            <person name="Yandava C."/>
            <person name="Straight P."/>
            <person name="Clardy J."/>
            <person name="Hung D."/>
            <person name="Kolter R."/>
            <person name="Mekalanos J."/>
            <person name="Walker S."/>
            <person name="Walsh C.T."/>
            <person name="Wieland B.L.C."/>
            <person name="Ilzarbe M."/>
            <person name="Galagan J."/>
            <person name="Nusbaum C."/>
            <person name="Birren B."/>
        </authorList>
    </citation>
    <scope>NUCLEOTIDE SEQUENCE [LARGE SCALE GENOMIC DNA]</scope>
    <source>
        <strain evidence="3">NRRL 15998</strain>
    </source>
</reference>
<dbReference type="Proteomes" id="UP000003986">
    <property type="component" value="Unassembled WGS sequence"/>
</dbReference>